<comment type="caution">
    <text evidence="2">The sequence shown here is derived from an EMBL/GenBank/DDBJ whole genome shotgun (WGS) entry which is preliminary data.</text>
</comment>
<accession>A0A9X2VIT9</accession>
<dbReference type="InterPro" id="IPR036291">
    <property type="entry name" value="NAD(P)-bd_dom_sf"/>
</dbReference>
<dbReference type="PANTHER" id="PTHR48079">
    <property type="entry name" value="PROTEIN YEEZ"/>
    <property type="match status" value="1"/>
</dbReference>
<protein>
    <submittedName>
        <fullName evidence="2">NAD-dependent epimerase/dehydratase family protein</fullName>
    </submittedName>
</protein>
<dbReference type="Proteomes" id="UP001141259">
    <property type="component" value="Unassembled WGS sequence"/>
</dbReference>
<dbReference type="PANTHER" id="PTHR48079:SF6">
    <property type="entry name" value="NAD(P)-BINDING DOMAIN-CONTAINING PROTEIN-RELATED"/>
    <property type="match status" value="1"/>
</dbReference>
<dbReference type="EMBL" id="JANYMP010000004">
    <property type="protein sequence ID" value="MCS7477282.1"/>
    <property type="molecule type" value="Genomic_DNA"/>
</dbReference>
<dbReference type="InterPro" id="IPR001509">
    <property type="entry name" value="Epimerase_deHydtase"/>
</dbReference>
<dbReference type="RefSeq" id="WP_259622791.1">
    <property type="nucleotide sequence ID" value="NZ_JANYMP010000004.1"/>
</dbReference>
<gene>
    <name evidence="2" type="ORF">NZH93_10505</name>
</gene>
<sequence length="283" mass="28935">MSVFVTGGSGYLGRAVVGALVRHGFEVTALARDERAAAVVAAAGAKPVAGGLTDLDVLRAAAASADGVLHLAQFAGPETAAVDLAAAGAMQDGAGDRPYVHTGGTWVYGDTAGVVDEDAPFAPPSITAWRLANERRVLARGGHPVIVMPGLVHGHRAGLTEAFFVEPARASGAVAVIGDGTAHWAVVHVDDVAELYVLALRAKPGSVYAGVSATVTQRAAALALSRAAGCPGELRRVTPEEAVAEMGPIAEAFALDQRFTGARARQDLGWRPRRLDVLADLAG</sequence>
<evidence type="ECO:0000313" key="3">
    <source>
        <dbReference type="Proteomes" id="UP001141259"/>
    </source>
</evidence>
<dbReference type="InterPro" id="IPR051783">
    <property type="entry name" value="NAD(P)-dependent_oxidoreduct"/>
</dbReference>
<dbReference type="SUPFAM" id="SSF51735">
    <property type="entry name" value="NAD(P)-binding Rossmann-fold domains"/>
    <property type="match status" value="1"/>
</dbReference>
<keyword evidence="3" id="KW-1185">Reference proteome</keyword>
<evidence type="ECO:0000313" key="2">
    <source>
        <dbReference type="EMBL" id="MCS7477282.1"/>
    </source>
</evidence>
<organism evidence="2 3">
    <name type="scientific">Umezawaea endophytica</name>
    <dbReference type="NCBI Taxonomy" id="1654476"/>
    <lineage>
        <taxon>Bacteria</taxon>
        <taxon>Bacillati</taxon>
        <taxon>Actinomycetota</taxon>
        <taxon>Actinomycetes</taxon>
        <taxon>Pseudonocardiales</taxon>
        <taxon>Pseudonocardiaceae</taxon>
        <taxon>Umezawaea</taxon>
    </lineage>
</organism>
<name>A0A9X2VIT9_9PSEU</name>
<reference evidence="2" key="1">
    <citation type="submission" date="2022-08" db="EMBL/GenBank/DDBJ databases">
        <authorList>
            <person name="Tistechok S."/>
            <person name="Samborskyy M."/>
            <person name="Roman I."/>
        </authorList>
    </citation>
    <scope>NUCLEOTIDE SEQUENCE</scope>
    <source>
        <strain evidence="2">DSM 103496</strain>
    </source>
</reference>
<evidence type="ECO:0000259" key="1">
    <source>
        <dbReference type="Pfam" id="PF01370"/>
    </source>
</evidence>
<dbReference type="GO" id="GO:0005737">
    <property type="term" value="C:cytoplasm"/>
    <property type="evidence" value="ECO:0007669"/>
    <property type="project" value="TreeGrafter"/>
</dbReference>
<proteinExistence type="predicted"/>
<dbReference type="AlphaFoldDB" id="A0A9X2VIT9"/>
<dbReference type="Gene3D" id="3.40.50.720">
    <property type="entry name" value="NAD(P)-binding Rossmann-like Domain"/>
    <property type="match status" value="1"/>
</dbReference>
<dbReference type="Pfam" id="PF01370">
    <property type="entry name" value="Epimerase"/>
    <property type="match status" value="1"/>
</dbReference>
<dbReference type="GO" id="GO:0004029">
    <property type="term" value="F:aldehyde dehydrogenase (NAD+) activity"/>
    <property type="evidence" value="ECO:0007669"/>
    <property type="project" value="TreeGrafter"/>
</dbReference>
<feature type="domain" description="NAD-dependent epimerase/dehydratase" evidence="1">
    <location>
        <begin position="3"/>
        <end position="204"/>
    </location>
</feature>